<proteinExistence type="predicted"/>
<evidence type="ECO:0000313" key="3">
    <source>
        <dbReference type="EMBL" id="SEN46840.1"/>
    </source>
</evidence>
<evidence type="ECO:0000259" key="2">
    <source>
        <dbReference type="Pfam" id="PF13767"/>
    </source>
</evidence>
<gene>
    <name evidence="3" type="ORF">SAMN05216325_11953</name>
</gene>
<dbReference type="RefSeq" id="WP_090633563.1">
    <property type="nucleotide sequence ID" value="NZ_FOCP01000019.1"/>
</dbReference>
<sequence length="129" mass="14258">MHNKWTISIVAACIFSILCFTPAIAEDQAGAGAVSATYSNEELKSFIMANAELYQLQQQAFTQLQGIDSDQQKQEVLETANKQMLLVLQQVGLTADEYNAMGQTIQSDVQLQERVQTIASDLFKQPGQQ</sequence>
<dbReference type="AlphaFoldDB" id="A0A1H8GSQ7"/>
<dbReference type="Proteomes" id="UP000199459">
    <property type="component" value="Unassembled WGS sequence"/>
</dbReference>
<dbReference type="Pfam" id="PF13767">
    <property type="entry name" value="DUF4168"/>
    <property type="match status" value="1"/>
</dbReference>
<evidence type="ECO:0000256" key="1">
    <source>
        <dbReference type="SAM" id="SignalP"/>
    </source>
</evidence>
<accession>A0A1H8GSQ7</accession>
<feature type="domain" description="DUF4168" evidence="2">
    <location>
        <begin position="39"/>
        <end position="115"/>
    </location>
</feature>
<reference evidence="3 4" key="1">
    <citation type="submission" date="2016-10" db="EMBL/GenBank/DDBJ databases">
        <authorList>
            <person name="de Groot N.N."/>
        </authorList>
    </citation>
    <scope>NUCLEOTIDE SEQUENCE [LARGE SCALE GENOMIC DNA]</scope>
    <source>
        <strain evidence="3 4">Nm22</strain>
    </source>
</reference>
<dbReference type="OrthoDB" id="8547503at2"/>
<dbReference type="InterPro" id="IPR025433">
    <property type="entry name" value="DUF4168"/>
</dbReference>
<feature type="signal peptide" evidence="1">
    <location>
        <begin position="1"/>
        <end position="25"/>
    </location>
</feature>
<evidence type="ECO:0000313" key="4">
    <source>
        <dbReference type="Proteomes" id="UP000199459"/>
    </source>
</evidence>
<protein>
    <recommendedName>
        <fullName evidence="2">DUF4168 domain-containing protein</fullName>
    </recommendedName>
</protein>
<keyword evidence="1" id="KW-0732">Signal</keyword>
<organism evidence="3 4">
    <name type="scientific">Nitrosomonas marina</name>
    <dbReference type="NCBI Taxonomy" id="917"/>
    <lineage>
        <taxon>Bacteria</taxon>
        <taxon>Pseudomonadati</taxon>
        <taxon>Pseudomonadota</taxon>
        <taxon>Betaproteobacteria</taxon>
        <taxon>Nitrosomonadales</taxon>
        <taxon>Nitrosomonadaceae</taxon>
        <taxon>Nitrosomonas</taxon>
    </lineage>
</organism>
<name>A0A1H8GSQ7_9PROT</name>
<feature type="chain" id="PRO_5011737790" description="DUF4168 domain-containing protein" evidence="1">
    <location>
        <begin position="26"/>
        <end position="129"/>
    </location>
</feature>
<dbReference type="EMBL" id="FOCP01000019">
    <property type="protein sequence ID" value="SEN46840.1"/>
    <property type="molecule type" value="Genomic_DNA"/>
</dbReference>